<reference evidence="4" key="1">
    <citation type="journal article" date="2021" name="Nat. Commun.">
        <title>Genetic determinants of endophytism in the Arabidopsis root mycobiome.</title>
        <authorList>
            <person name="Mesny F."/>
            <person name="Miyauchi S."/>
            <person name="Thiergart T."/>
            <person name="Pickel B."/>
            <person name="Atanasova L."/>
            <person name="Karlsson M."/>
            <person name="Huettel B."/>
            <person name="Barry K.W."/>
            <person name="Haridas S."/>
            <person name="Chen C."/>
            <person name="Bauer D."/>
            <person name="Andreopoulos W."/>
            <person name="Pangilinan J."/>
            <person name="LaButti K."/>
            <person name="Riley R."/>
            <person name="Lipzen A."/>
            <person name="Clum A."/>
            <person name="Drula E."/>
            <person name="Henrissat B."/>
            <person name="Kohler A."/>
            <person name="Grigoriev I.V."/>
            <person name="Martin F.M."/>
            <person name="Hacquard S."/>
        </authorList>
    </citation>
    <scope>NUCLEOTIDE SEQUENCE</scope>
    <source>
        <strain evidence="4">MPI-CAGE-CH-0243</strain>
    </source>
</reference>
<evidence type="ECO:0008006" key="6">
    <source>
        <dbReference type="Google" id="ProtNLM"/>
    </source>
</evidence>
<accession>A0A9P9I6S0</accession>
<name>A0A9P9I6S0_9PLEO</name>
<dbReference type="PRINTS" id="PR00080">
    <property type="entry name" value="SDRFAMILY"/>
</dbReference>
<comment type="similarity">
    <text evidence="1 3">Belongs to the short-chain dehydrogenases/reductases (SDR) family.</text>
</comment>
<dbReference type="Proteomes" id="UP000700596">
    <property type="component" value="Unassembled WGS sequence"/>
</dbReference>
<protein>
    <recommendedName>
        <fullName evidence="6">NAD(P)-binding protein</fullName>
    </recommendedName>
</protein>
<sequence length="310" mass="33840">MDGTSALSSIPRVWLVTGCSSGLGRELVISILARGDKVIPTARSLSDLDYIHAINGVADRYYPLELDVTMPERELLVKVRKAVAHMGRIDVLVNNAGFVMSGVWEEISEDDTRRQFETNLYGALKMVRCVLPTMRVQRSGIILFMGSIAGWYGAAAGGPYSASKSALEGAAECLSRETVHLGIRVHVFVLGMFRTGILSPGNKNKTLNSTTIQDYTTVQAELRGRQQNSDGKQLGDPRRAAHKIMDAVALMYASTAPFPQRIPLGSDALTVIRRKCEDTLEGLKGWESFASSTDFLDSSSSSLGPSYYRL</sequence>
<dbReference type="Pfam" id="PF00106">
    <property type="entry name" value="adh_short"/>
    <property type="match status" value="1"/>
</dbReference>
<dbReference type="InterPro" id="IPR051911">
    <property type="entry name" value="SDR_oxidoreductase"/>
</dbReference>
<dbReference type="Gene3D" id="3.40.50.720">
    <property type="entry name" value="NAD(P)-binding Rossmann-like Domain"/>
    <property type="match status" value="1"/>
</dbReference>
<dbReference type="PANTHER" id="PTHR43976">
    <property type="entry name" value="SHORT CHAIN DEHYDROGENASE"/>
    <property type="match status" value="1"/>
</dbReference>
<keyword evidence="2" id="KW-0560">Oxidoreductase</keyword>
<dbReference type="SUPFAM" id="SSF51735">
    <property type="entry name" value="NAD(P)-binding Rossmann-fold domains"/>
    <property type="match status" value="1"/>
</dbReference>
<evidence type="ECO:0000256" key="2">
    <source>
        <dbReference type="ARBA" id="ARBA00023002"/>
    </source>
</evidence>
<keyword evidence="5" id="KW-1185">Reference proteome</keyword>
<evidence type="ECO:0000256" key="3">
    <source>
        <dbReference type="RuleBase" id="RU000363"/>
    </source>
</evidence>
<dbReference type="OrthoDB" id="1274115at2759"/>
<evidence type="ECO:0000313" key="5">
    <source>
        <dbReference type="Proteomes" id="UP000700596"/>
    </source>
</evidence>
<dbReference type="CDD" id="cd05374">
    <property type="entry name" value="17beta-HSD-like_SDR_c"/>
    <property type="match status" value="1"/>
</dbReference>
<dbReference type="InterPro" id="IPR036291">
    <property type="entry name" value="NAD(P)-bd_dom_sf"/>
</dbReference>
<gene>
    <name evidence="4" type="ORF">B0J11DRAFT_499555</name>
</gene>
<comment type="caution">
    <text evidence="4">The sequence shown here is derived from an EMBL/GenBank/DDBJ whole genome shotgun (WGS) entry which is preliminary data.</text>
</comment>
<dbReference type="AlphaFoldDB" id="A0A9P9I6S0"/>
<proteinExistence type="inferred from homology"/>
<organism evidence="4 5">
    <name type="scientific">Dendryphion nanum</name>
    <dbReference type="NCBI Taxonomy" id="256645"/>
    <lineage>
        <taxon>Eukaryota</taxon>
        <taxon>Fungi</taxon>
        <taxon>Dikarya</taxon>
        <taxon>Ascomycota</taxon>
        <taxon>Pezizomycotina</taxon>
        <taxon>Dothideomycetes</taxon>
        <taxon>Pleosporomycetidae</taxon>
        <taxon>Pleosporales</taxon>
        <taxon>Torulaceae</taxon>
        <taxon>Dendryphion</taxon>
    </lineage>
</organism>
<dbReference type="InterPro" id="IPR002347">
    <property type="entry name" value="SDR_fam"/>
</dbReference>
<dbReference type="GO" id="GO:0016491">
    <property type="term" value="F:oxidoreductase activity"/>
    <property type="evidence" value="ECO:0007669"/>
    <property type="project" value="UniProtKB-KW"/>
</dbReference>
<dbReference type="EMBL" id="JAGMWT010000030">
    <property type="protein sequence ID" value="KAH7109891.1"/>
    <property type="molecule type" value="Genomic_DNA"/>
</dbReference>
<evidence type="ECO:0000313" key="4">
    <source>
        <dbReference type="EMBL" id="KAH7109891.1"/>
    </source>
</evidence>
<dbReference type="PRINTS" id="PR00081">
    <property type="entry name" value="GDHRDH"/>
</dbReference>
<evidence type="ECO:0000256" key="1">
    <source>
        <dbReference type="ARBA" id="ARBA00006484"/>
    </source>
</evidence>
<dbReference type="PANTHER" id="PTHR43976:SF16">
    <property type="entry name" value="SHORT-CHAIN DEHYDROGENASE_REDUCTASE FAMILY PROTEIN"/>
    <property type="match status" value="1"/>
</dbReference>